<evidence type="ECO:0000256" key="1">
    <source>
        <dbReference type="ARBA" id="ARBA00022723"/>
    </source>
</evidence>
<dbReference type="InterPro" id="IPR002509">
    <property type="entry name" value="NODB_dom"/>
</dbReference>
<dbReference type="PANTHER" id="PTHR10587">
    <property type="entry name" value="GLYCOSYL TRANSFERASE-RELATED"/>
    <property type="match status" value="1"/>
</dbReference>
<dbReference type="Gene3D" id="3.20.20.370">
    <property type="entry name" value="Glycoside hydrolase/deacetylase"/>
    <property type="match status" value="1"/>
</dbReference>
<evidence type="ECO:0000313" key="5">
    <source>
        <dbReference type="Proteomes" id="UP001224122"/>
    </source>
</evidence>
<dbReference type="CDD" id="cd10917">
    <property type="entry name" value="CE4_NodB_like_6s_7s"/>
    <property type="match status" value="1"/>
</dbReference>
<dbReference type="RefSeq" id="WP_307409428.1">
    <property type="nucleotide sequence ID" value="NZ_JAUSTW010000005.1"/>
</dbReference>
<dbReference type="EMBL" id="JAUSTW010000005">
    <property type="protein sequence ID" value="MDQ0199996.1"/>
    <property type="molecule type" value="Genomic_DNA"/>
</dbReference>
<dbReference type="Proteomes" id="UP001224122">
    <property type="component" value="Unassembled WGS sequence"/>
</dbReference>
<sequence>MMDKNLSKYVSLTFDDGPSPYTFYILDILKRYQVPATFFVVGSEAKKFPILVHRIHSEGHVLGNHTWSHPDISTLTENQLRNEIHSTNVQIQKLIGTSPDLFRAPYGAIDNDTKAIIKKLGMTSVLWNVDSQDWCESSPLAIHQHVITGLQKNSLIVMHDGDQYGSGPRDQTVASLNQIIQYLQKNNYHFITVPEFNQLAFKI</sequence>
<comment type="caution">
    <text evidence="4">The sequence shown here is derived from an EMBL/GenBank/DDBJ whole genome shotgun (WGS) entry which is preliminary data.</text>
</comment>
<name>A0ABT9XXC5_9BACI</name>
<dbReference type="InterPro" id="IPR050248">
    <property type="entry name" value="Polysacc_deacetylase_ArnD"/>
</dbReference>
<evidence type="ECO:0000313" key="4">
    <source>
        <dbReference type="EMBL" id="MDQ0199996.1"/>
    </source>
</evidence>
<keyword evidence="5" id="KW-1185">Reference proteome</keyword>
<dbReference type="Pfam" id="PF01522">
    <property type="entry name" value="Polysacc_deac_1"/>
    <property type="match status" value="1"/>
</dbReference>
<feature type="domain" description="NodB homology" evidence="3">
    <location>
        <begin position="8"/>
        <end position="191"/>
    </location>
</feature>
<dbReference type="SUPFAM" id="SSF88713">
    <property type="entry name" value="Glycoside hydrolase/deacetylase"/>
    <property type="match status" value="1"/>
</dbReference>
<reference evidence="4 5" key="1">
    <citation type="submission" date="2023-07" db="EMBL/GenBank/DDBJ databases">
        <title>Genomic Encyclopedia of Type Strains, Phase IV (KMG-IV): sequencing the most valuable type-strain genomes for metagenomic binning, comparative biology and taxonomic classification.</title>
        <authorList>
            <person name="Goeker M."/>
        </authorList>
    </citation>
    <scope>NUCLEOTIDE SEQUENCE [LARGE SCALE GENOMIC DNA]</scope>
    <source>
        <strain evidence="4 5">DSM 27594</strain>
    </source>
</reference>
<accession>A0ABT9XXC5</accession>
<dbReference type="InterPro" id="IPR011330">
    <property type="entry name" value="Glyco_hydro/deAcase_b/a-brl"/>
</dbReference>
<gene>
    <name evidence="4" type="ORF">J2S10_003179</name>
</gene>
<evidence type="ECO:0000259" key="3">
    <source>
        <dbReference type="PROSITE" id="PS51677"/>
    </source>
</evidence>
<dbReference type="PROSITE" id="PS51677">
    <property type="entry name" value="NODB"/>
    <property type="match status" value="1"/>
</dbReference>
<evidence type="ECO:0000256" key="2">
    <source>
        <dbReference type="ARBA" id="ARBA00022801"/>
    </source>
</evidence>
<keyword evidence="1" id="KW-0479">Metal-binding</keyword>
<dbReference type="PANTHER" id="PTHR10587:SF133">
    <property type="entry name" value="CHITIN DEACETYLASE 1-RELATED"/>
    <property type="match status" value="1"/>
</dbReference>
<proteinExistence type="predicted"/>
<protein>
    <submittedName>
        <fullName evidence="4">Peptidoglycan/xylan/chitin deacetylase (PgdA/CDA1 family)</fullName>
    </submittedName>
</protein>
<keyword evidence="2" id="KW-0378">Hydrolase</keyword>
<organism evidence="4 5">
    <name type="scientific">Neobacillus ginsengisoli</name>
    <dbReference type="NCBI Taxonomy" id="904295"/>
    <lineage>
        <taxon>Bacteria</taxon>
        <taxon>Bacillati</taxon>
        <taxon>Bacillota</taxon>
        <taxon>Bacilli</taxon>
        <taxon>Bacillales</taxon>
        <taxon>Bacillaceae</taxon>
        <taxon>Neobacillus</taxon>
    </lineage>
</organism>